<evidence type="ECO:0000256" key="1">
    <source>
        <dbReference type="SAM" id="MobiDB-lite"/>
    </source>
</evidence>
<name>A0ABQ7G3H9_DUNSA</name>
<keyword evidence="3" id="KW-1185">Reference proteome</keyword>
<dbReference type="InterPro" id="IPR013785">
    <property type="entry name" value="Aldolase_TIM"/>
</dbReference>
<protein>
    <submittedName>
        <fullName evidence="2">Type I 3-dehydroquinase-domain-containing protein</fullName>
    </submittedName>
</protein>
<dbReference type="PANTHER" id="PTHR21089">
    <property type="entry name" value="SHIKIMATE DEHYDROGENASE"/>
    <property type="match status" value="1"/>
</dbReference>
<feature type="compositionally biased region" description="Low complexity" evidence="1">
    <location>
        <begin position="1"/>
        <end position="16"/>
    </location>
</feature>
<dbReference type="InterPro" id="IPR001381">
    <property type="entry name" value="DHquinase_I"/>
</dbReference>
<dbReference type="InterPro" id="IPR022893">
    <property type="entry name" value="Shikimate_DH_fam"/>
</dbReference>
<feature type="region of interest" description="Disordered" evidence="1">
    <location>
        <begin position="80"/>
        <end position="104"/>
    </location>
</feature>
<dbReference type="Proteomes" id="UP000815325">
    <property type="component" value="Unassembled WGS sequence"/>
</dbReference>
<organism evidence="2 3">
    <name type="scientific">Dunaliella salina</name>
    <name type="common">Green alga</name>
    <name type="synonym">Protococcus salinus</name>
    <dbReference type="NCBI Taxonomy" id="3046"/>
    <lineage>
        <taxon>Eukaryota</taxon>
        <taxon>Viridiplantae</taxon>
        <taxon>Chlorophyta</taxon>
        <taxon>core chlorophytes</taxon>
        <taxon>Chlorophyceae</taxon>
        <taxon>CS clade</taxon>
        <taxon>Chlamydomonadales</taxon>
        <taxon>Dunaliellaceae</taxon>
        <taxon>Dunaliella</taxon>
    </lineage>
</organism>
<feature type="compositionally biased region" description="Low complexity" evidence="1">
    <location>
        <begin position="28"/>
        <end position="43"/>
    </location>
</feature>
<gene>
    <name evidence="2" type="ORF">DUNSADRAFT_16436</name>
</gene>
<reference evidence="2" key="1">
    <citation type="submission" date="2017-08" db="EMBL/GenBank/DDBJ databases">
        <authorList>
            <person name="Polle J.E."/>
            <person name="Barry K."/>
            <person name="Cushman J."/>
            <person name="Schmutz J."/>
            <person name="Tran D."/>
            <person name="Hathwaick L.T."/>
            <person name="Yim W.C."/>
            <person name="Jenkins J."/>
            <person name="Mckie-Krisberg Z.M."/>
            <person name="Prochnik S."/>
            <person name="Lindquist E."/>
            <person name="Dockter R.B."/>
            <person name="Adam C."/>
            <person name="Molina H."/>
            <person name="Bunkerborg J."/>
            <person name="Jin E."/>
            <person name="Buchheim M."/>
            <person name="Magnuson J."/>
        </authorList>
    </citation>
    <scope>NUCLEOTIDE SEQUENCE</scope>
    <source>
        <strain evidence="2">CCAP 19/18</strain>
    </source>
</reference>
<accession>A0ABQ7G3H9</accession>
<sequence>MVSLSALPSSTPSLGSYPSGSRRTHLHPASPAQSGSSPASAHCAAATSHHLLASPTMIVQPSPRRAQVLLPPLAASAVPSSSAAVQQQGIDGQQQQQQQPRRSSICTSVTASTVQAFLSEVQEAASRGVDIIELRLDFLKDFDASRDLEPIMASCPMPYIVTNRPKWEGGNFEGSEAERLATLKYAALKGAPYIDVEYKSAAVFFAGRGEVPTSCKVILSSHNFQMTPPAAELQQLARDMHAAGADVVKIATMANDITDSAAVLSLLNNPADVNTSSLINSPLSNHQLILT</sequence>
<evidence type="ECO:0000313" key="2">
    <source>
        <dbReference type="EMBL" id="KAF5829171.1"/>
    </source>
</evidence>
<dbReference type="EMBL" id="MU070194">
    <property type="protein sequence ID" value="KAF5829171.1"/>
    <property type="molecule type" value="Genomic_DNA"/>
</dbReference>
<feature type="compositionally biased region" description="Low complexity" evidence="1">
    <location>
        <begin position="80"/>
        <end position="99"/>
    </location>
</feature>
<dbReference type="Pfam" id="PF01487">
    <property type="entry name" value="DHquinase_I"/>
    <property type="match status" value="1"/>
</dbReference>
<dbReference type="CDD" id="cd00502">
    <property type="entry name" value="DHQase_I"/>
    <property type="match status" value="1"/>
</dbReference>
<proteinExistence type="predicted"/>
<dbReference type="SUPFAM" id="SSF51569">
    <property type="entry name" value="Aldolase"/>
    <property type="match status" value="1"/>
</dbReference>
<feature type="region of interest" description="Disordered" evidence="1">
    <location>
        <begin position="1"/>
        <end position="43"/>
    </location>
</feature>
<comment type="caution">
    <text evidence="2">The sequence shown here is derived from an EMBL/GenBank/DDBJ whole genome shotgun (WGS) entry which is preliminary data.</text>
</comment>
<dbReference type="Gene3D" id="3.20.20.70">
    <property type="entry name" value="Aldolase class I"/>
    <property type="match status" value="1"/>
</dbReference>
<evidence type="ECO:0000313" key="3">
    <source>
        <dbReference type="Proteomes" id="UP000815325"/>
    </source>
</evidence>
<dbReference type="PANTHER" id="PTHR21089:SF1">
    <property type="entry name" value="BIFUNCTIONAL 3-DEHYDROQUINATE DEHYDRATASE_SHIKIMATE DEHYDROGENASE, CHLOROPLASTIC"/>
    <property type="match status" value="1"/>
</dbReference>